<feature type="non-terminal residue" evidence="2">
    <location>
        <position position="158"/>
    </location>
</feature>
<evidence type="ECO:0000313" key="2">
    <source>
        <dbReference type="EMBL" id="GMS93717.1"/>
    </source>
</evidence>
<gene>
    <name evidence="2" type="ORF">PENTCL1PPCAC_15892</name>
</gene>
<dbReference type="EMBL" id="BTSX01000004">
    <property type="protein sequence ID" value="GMS93717.1"/>
    <property type="molecule type" value="Genomic_DNA"/>
</dbReference>
<protein>
    <submittedName>
        <fullName evidence="2">Uncharacterized protein</fullName>
    </submittedName>
</protein>
<feature type="region of interest" description="Disordered" evidence="1">
    <location>
        <begin position="43"/>
        <end position="86"/>
    </location>
</feature>
<dbReference type="AlphaFoldDB" id="A0AAV5THC1"/>
<evidence type="ECO:0000256" key="1">
    <source>
        <dbReference type="SAM" id="MobiDB-lite"/>
    </source>
</evidence>
<comment type="caution">
    <text evidence="2">The sequence shown here is derived from an EMBL/GenBank/DDBJ whole genome shotgun (WGS) entry which is preliminary data.</text>
</comment>
<keyword evidence="3" id="KW-1185">Reference proteome</keyword>
<organism evidence="2 3">
    <name type="scientific">Pristionchus entomophagus</name>
    <dbReference type="NCBI Taxonomy" id="358040"/>
    <lineage>
        <taxon>Eukaryota</taxon>
        <taxon>Metazoa</taxon>
        <taxon>Ecdysozoa</taxon>
        <taxon>Nematoda</taxon>
        <taxon>Chromadorea</taxon>
        <taxon>Rhabditida</taxon>
        <taxon>Rhabditina</taxon>
        <taxon>Diplogasteromorpha</taxon>
        <taxon>Diplogasteroidea</taxon>
        <taxon>Neodiplogasteridae</taxon>
        <taxon>Pristionchus</taxon>
    </lineage>
</organism>
<dbReference type="Proteomes" id="UP001432027">
    <property type="component" value="Unassembled WGS sequence"/>
</dbReference>
<feature type="non-terminal residue" evidence="2">
    <location>
        <position position="1"/>
    </location>
</feature>
<sequence length="158" mass="16972">RNRAESAIFYDFPFEWTIGIIDRAALKSDKLAGWLQMHHAMAQPSKPVLQRPASNSPPGGGVSMNDWHDPTPTRHPSPPDLDALFPDQKGTTFACFQTPSASSSSSMAARHHAVLGGSPNPPVPAGPLLAPPGLVVPQLGMMDYNPYGHREIMAPPAF</sequence>
<reference evidence="2" key="1">
    <citation type="submission" date="2023-10" db="EMBL/GenBank/DDBJ databases">
        <title>Genome assembly of Pristionchus species.</title>
        <authorList>
            <person name="Yoshida K."/>
            <person name="Sommer R.J."/>
        </authorList>
    </citation>
    <scope>NUCLEOTIDE SEQUENCE</scope>
    <source>
        <strain evidence="2">RS0144</strain>
    </source>
</reference>
<proteinExistence type="predicted"/>
<name>A0AAV5THC1_9BILA</name>
<accession>A0AAV5THC1</accession>
<evidence type="ECO:0000313" key="3">
    <source>
        <dbReference type="Proteomes" id="UP001432027"/>
    </source>
</evidence>